<dbReference type="InterPro" id="IPR013785">
    <property type="entry name" value="Aldolase_TIM"/>
</dbReference>
<accession>A0A4R6U701</accession>
<dbReference type="PROSITE" id="PS00665">
    <property type="entry name" value="DHDPS_1"/>
    <property type="match status" value="1"/>
</dbReference>
<dbReference type="PANTHER" id="PTHR12128">
    <property type="entry name" value="DIHYDRODIPICOLINATE SYNTHASE"/>
    <property type="match status" value="1"/>
</dbReference>
<feature type="active site" description="Schiff-base intermediate with substrate" evidence="12 14">
    <location>
        <position position="162"/>
    </location>
</feature>
<keyword evidence="9 12" id="KW-0456">Lyase</keyword>
<evidence type="ECO:0000256" key="10">
    <source>
        <dbReference type="ARBA" id="ARBA00023270"/>
    </source>
</evidence>
<dbReference type="InterPro" id="IPR020625">
    <property type="entry name" value="Schiff_base-form_aldolases_AS"/>
</dbReference>
<gene>
    <name evidence="12" type="primary">dapA</name>
    <name evidence="16" type="ORF">EV213_10319</name>
</gene>
<comment type="subcellular location">
    <subcellularLocation>
        <location evidence="12">Cytoplasm</location>
    </subcellularLocation>
</comment>
<dbReference type="PRINTS" id="PR00146">
    <property type="entry name" value="DHPICSNTHASE"/>
</dbReference>
<name>A0A4R6U701_9BACI</name>
<evidence type="ECO:0000256" key="1">
    <source>
        <dbReference type="ARBA" id="ARBA00003294"/>
    </source>
</evidence>
<keyword evidence="17" id="KW-1185">Reference proteome</keyword>
<comment type="caution">
    <text evidence="16">The sequence shown here is derived from an EMBL/GenBank/DDBJ whole genome shotgun (WGS) entry which is preliminary data.</text>
</comment>
<feature type="active site" description="Proton donor/acceptor" evidence="12 14">
    <location>
        <position position="134"/>
    </location>
</feature>
<evidence type="ECO:0000256" key="8">
    <source>
        <dbReference type="ARBA" id="ARBA00023154"/>
    </source>
</evidence>
<evidence type="ECO:0000256" key="2">
    <source>
        <dbReference type="ARBA" id="ARBA00005120"/>
    </source>
</evidence>
<comment type="catalytic activity">
    <reaction evidence="11 12">
        <text>L-aspartate 4-semialdehyde + pyruvate = (2S,4S)-4-hydroxy-2,3,4,5-tetrahydrodipicolinate + H2O + H(+)</text>
        <dbReference type="Rhea" id="RHEA:34171"/>
        <dbReference type="ChEBI" id="CHEBI:15361"/>
        <dbReference type="ChEBI" id="CHEBI:15377"/>
        <dbReference type="ChEBI" id="CHEBI:15378"/>
        <dbReference type="ChEBI" id="CHEBI:67139"/>
        <dbReference type="ChEBI" id="CHEBI:537519"/>
        <dbReference type="EC" id="4.3.3.7"/>
    </reaction>
</comment>
<dbReference type="PANTHER" id="PTHR12128:SF66">
    <property type="entry name" value="4-HYDROXY-2-OXOGLUTARATE ALDOLASE, MITOCHONDRIAL"/>
    <property type="match status" value="1"/>
</dbReference>
<dbReference type="PROSITE" id="PS00666">
    <property type="entry name" value="DHDPS_2"/>
    <property type="match status" value="1"/>
</dbReference>
<comment type="caution">
    <text evidence="12">Was originally thought to be a dihydrodipicolinate synthase (DHDPS), catalyzing the condensation of (S)-aspartate-beta-semialdehyde [(S)-ASA] and pyruvate to dihydrodipicolinate (DHDP). However, it was shown in E.coli that the product of the enzymatic reaction is not dihydrodipicolinate but in fact (4S)-4-hydroxy-2,3,4,5-tetrahydro-(2S)-dipicolinic acid (HTPA), and that the consecutive dehydration reaction leading to DHDP is not spontaneous but catalyzed by DapB.</text>
</comment>
<evidence type="ECO:0000256" key="11">
    <source>
        <dbReference type="ARBA" id="ARBA00047836"/>
    </source>
</evidence>
<dbReference type="Pfam" id="PF00701">
    <property type="entry name" value="DHDPS"/>
    <property type="match status" value="1"/>
</dbReference>
<organism evidence="16 17">
    <name type="scientific">Aureibacillus halotolerans</name>
    <dbReference type="NCBI Taxonomy" id="1508390"/>
    <lineage>
        <taxon>Bacteria</taxon>
        <taxon>Bacillati</taxon>
        <taxon>Bacillota</taxon>
        <taxon>Bacilli</taxon>
        <taxon>Bacillales</taxon>
        <taxon>Bacillaceae</taxon>
        <taxon>Aureibacillus</taxon>
    </lineage>
</organism>
<comment type="similarity">
    <text evidence="3 12 13">Belongs to the DapA family.</text>
</comment>
<dbReference type="EMBL" id="SNYJ01000003">
    <property type="protein sequence ID" value="TDQ41442.1"/>
    <property type="molecule type" value="Genomic_DNA"/>
</dbReference>
<evidence type="ECO:0000256" key="3">
    <source>
        <dbReference type="ARBA" id="ARBA00007592"/>
    </source>
</evidence>
<dbReference type="InterPro" id="IPR020624">
    <property type="entry name" value="Schiff_base-form_aldolases_CS"/>
</dbReference>
<evidence type="ECO:0000256" key="4">
    <source>
        <dbReference type="ARBA" id="ARBA00012086"/>
    </source>
</evidence>
<dbReference type="GO" id="GO:0008840">
    <property type="term" value="F:4-hydroxy-tetrahydrodipicolinate synthase activity"/>
    <property type="evidence" value="ECO:0007669"/>
    <property type="project" value="UniProtKB-UniRule"/>
</dbReference>
<comment type="pathway">
    <text evidence="2 12">Amino-acid biosynthesis; L-lysine biosynthesis via DAP pathway; (S)-tetrahydrodipicolinate from L-aspartate: step 3/4.</text>
</comment>
<evidence type="ECO:0000256" key="9">
    <source>
        <dbReference type="ARBA" id="ARBA00023239"/>
    </source>
</evidence>
<evidence type="ECO:0000256" key="7">
    <source>
        <dbReference type="ARBA" id="ARBA00022915"/>
    </source>
</evidence>
<comment type="subunit">
    <text evidence="12">Homotetramer; dimer of dimers.</text>
</comment>
<reference evidence="16 17" key="1">
    <citation type="submission" date="2019-03" db="EMBL/GenBank/DDBJ databases">
        <title>Genomic Encyclopedia of Type Strains, Phase IV (KMG-IV): sequencing the most valuable type-strain genomes for metagenomic binning, comparative biology and taxonomic classification.</title>
        <authorList>
            <person name="Goeker M."/>
        </authorList>
    </citation>
    <scope>NUCLEOTIDE SEQUENCE [LARGE SCALE GENOMIC DNA]</scope>
    <source>
        <strain evidence="16 17">DSM 28697</strain>
    </source>
</reference>
<dbReference type="Gene3D" id="3.20.20.70">
    <property type="entry name" value="Aldolase class I"/>
    <property type="match status" value="1"/>
</dbReference>
<dbReference type="OrthoDB" id="9782828at2"/>
<evidence type="ECO:0000313" key="16">
    <source>
        <dbReference type="EMBL" id="TDQ41442.1"/>
    </source>
</evidence>
<dbReference type="InterPro" id="IPR002220">
    <property type="entry name" value="DapA-like"/>
</dbReference>
<dbReference type="AlphaFoldDB" id="A0A4R6U701"/>
<dbReference type="GO" id="GO:0019877">
    <property type="term" value="P:diaminopimelate biosynthetic process"/>
    <property type="evidence" value="ECO:0007669"/>
    <property type="project" value="UniProtKB-UniRule"/>
</dbReference>
<dbReference type="HAMAP" id="MF_00418">
    <property type="entry name" value="DapA"/>
    <property type="match status" value="1"/>
</dbReference>
<dbReference type="InterPro" id="IPR005263">
    <property type="entry name" value="DapA"/>
</dbReference>
<dbReference type="CDD" id="cd00950">
    <property type="entry name" value="DHDPS"/>
    <property type="match status" value="1"/>
</dbReference>
<keyword evidence="8 12" id="KW-0457">Lysine biosynthesis</keyword>
<dbReference type="SUPFAM" id="SSF51569">
    <property type="entry name" value="Aldolase"/>
    <property type="match status" value="1"/>
</dbReference>
<dbReference type="GO" id="GO:0005829">
    <property type="term" value="C:cytosol"/>
    <property type="evidence" value="ECO:0007669"/>
    <property type="project" value="TreeGrafter"/>
</dbReference>
<evidence type="ECO:0000313" key="17">
    <source>
        <dbReference type="Proteomes" id="UP000295632"/>
    </source>
</evidence>
<protein>
    <recommendedName>
        <fullName evidence="4 12">4-hydroxy-tetrahydrodipicolinate synthase</fullName>
        <shortName evidence="12">HTPA synthase</shortName>
        <ecNumber evidence="4 12">4.3.3.7</ecNumber>
    </recommendedName>
</protein>
<feature type="site" description="Part of a proton relay during catalysis" evidence="12">
    <location>
        <position position="108"/>
    </location>
</feature>
<keyword evidence="7 12" id="KW-0220">Diaminopimelate biosynthesis</keyword>
<feature type="binding site" evidence="12 15">
    <location>
        <position position="204"/>
    </location>
    <ligand>
        <name>pyruvate</name>
        <dbReference type="ChEBI" id="CHEBI:15361"/>
    </ligand>
</feature>
<keyword evidence="10 12" id="KW-0704">Schiff base</keyword>
<evidence type="ECO:0000256" key="15">
    <source>
        <dbReference type="PIRSR" id="PIRSR001365-2"/>
    </source>
</evidence>
<proteinExistence type="inferred from homology"/>
<dbReference type="PIRSF" id="PIRSF001365">
    <property type="entry name" value="DHDPS"/>
    <property type="match status" value="1"/>
</dbReference>
<feature type="site" description="Part of a proton relay during catalysis" evidence="12">
    <location>
        <position position="45"/>
    </location>
</feature>
<evidence type="ECO:0000256" key="12">
    <source>
        <dbReference type="HAMAP-Rule" id="MF_00418"/>
    </source>
</evidence>
<dbReference type="SMART" id="SM01130">
    <property type="entry name" value="DHDPS"/>
    <property type="match status" value="1"/>
</dbReference>
<dbReference type="GO" id="GO:0009089">
    <property type="term" value="P:lysine biosynthetic process via diaminopimelate"/>
    <property type="evidence" value="ECO:0007669"/>
    <property type="project" value="UniProtKB-UniRule"/>
</dbReference>
<dbReference type="UniPathway" id="UPA00034">
    <property type="reaction ID" value="UER00017"/>
</dbReference>
<sequence>MYFGRIMTAMATPFDHQQRVDVEGIHTLVNHLISTGTDAIIACGTTGESPVLSDEERALVISETVKAAKKRVPVIAGTGSNNTAQSIAVTKSAEVLGADGIMLVTPYYNRPSQEGLFQHFSAIVKETKLPVMLYNVPGRTAVNLLADTVIRLSALDNVVALKEATDDFTKISAIIEGTPNDFHVYTGEDHLTLPAVAVGCSGVVSVASHLFGAEMNKMLDAYFNGSPALAAQIHRDLTPRMKALFMAPSPSPLKAALTYTGLPAGSVRLPLLPLDEAETEQLTSTLFGPRIVSQQQKNIP</sequence>
<evidence type="ECO:0000256" key="6">
    <source>
        <dbReference type="ARBA" id="ARBA00022605"/>
    </source>
</evidence>
<evidence type="ECO:0000256" key="5">
    <source>
        <dbReference type="ARBA" id="ARBA00022490"/>
    </source>
</evidence>
<comment type="function">
    <text evidence="1 12">Catalyzes the condensation of (S)-aspartate-beta-semialdehyde [(S)-ASA] and pyruvate to 4-hydroxy-tetrahydrodipicolinate (HTPA).</text>
</comment>
<dbReference type="EC" id="4.3.3.7" evidence="4 12"/>
<dbReference type="NCBIfam" id="TIGR00674">
    <property type="entry name" value="dapA"/>
    <property type="match status" value="1"/>
</dbReference>
<evidence type="ECO:0000256" key="13">
    <source>
        <dbReference type="PIRNR" id="PIRNR001365"/>
    </source>
</evidence>
<keyword evidence="5 12" id="KW-0963">Cytoplasm</keyword>
<dbReference type="RefSeq" id="WP_133579322.1">
    <property type="nucleotide sequence ID" value="NZ_SNYJ01000003.1"/>
</dbReference>
<dbReference type="Proteomes" id="UP000295632">
    <property type="component" value="Unassembled WGS sequence"/>
</dbReference>
<keyword evidence="6 12" id="KW-0028">Amino-acid biosynthesis</keyword>
<feature type="binding site" evidence="12 15">
    <location>
        <position position="46"/>
    </location>
    <ligand>
        <name>pyruvate</name>
        <dbReference type="ChEBI" id="CHEBI:15361"/>
    </ligand>
</feature>
<evidence type="ECO:0000256" key="14">
    <source>
        <dbReference type="PIRSR" id="PIRSR001365-1"/>
    </source>
</evidence>